<keyword evidence="5" id="KW-1185">Reference proteome</keyword>
<feature type="domain" description="Recombinase" evidence="3">
    <location>
        <begin position="82"/>
        <end position="151"/>
    </location>
</feature>
<keyword evidence="1" id="KW-0175">Coiled coil</keyword>
<feature type="region of interest" description="Disordered" evidence="2">
    <location>
        <begin position="213"/>
        <end position="233"/>
    </location>
</feature>
<evidence type="ECO:0000259" key="3">
    <source>
        <dbReference type="Pfam" id="PF07508"/>
    </source>
</evidence>
<dbReference type="InterPro" id="IPR011109">
    <property type="entry name" value="DNA_bind_recombinase_dom"/>
</dbReference>
<organism evidence="4 5">
    <name type="scientific">Natronomicrosphaera hydrolytica</name>
    <dbReference type="NCBI Taxonomy" id="3242702"/>
    <lineage>
        <taxon>Bacteria</taxon>
        <taxon>Pseudomonadati</taxon>
        <taxon>Planctomycetota</taxon>
        <taxon>Phycisphaerae</taxon>
        <taxon>Phycisphaerales</taxon>
        <taxon>Phycisphaeraceae</taxon>
        <taxon>Natronomicrosphaera</taxon>
    </lineage>
</organism>
<gene>
    <name evidence="4" type="ORF">ACERK3_19440</name>
</gene>
<sequence>MHALQTGANTIVGQTPYGCNRLYLNCEDKPLFVIRNLGDGRQQKLHAETDVVIDTYGRAGGGSKGHYRKQKEEKPVIVPGVPAKANVVREIFDLHYNQRLGGRRIANQLNERGVLSPTGKSWSQRQVESIYENPVYCGVALGNHVRQSIYHSRGTDRPEAVQHDPQVLATCQNAPRSLRPPDEWVWEDQPMMNDFLSTALRDKALTQIRQLLDERWQRSQDPTQPKRSPSKHKASEYVLTDLLFAKQDGGSLTGTRSGKNCRYKRYYRHRKGRSVARKGSPYNKLIPAEALEQSVLDLIRRVSGDEPYLRQRITEVIESQASHTPDAQTLADLRQQREAITKKVQLIVQTFDAANLADARPELDRLSRQRSELEQQIAQHEQASQYADEDPEAIATYAIARLASVDKLLTDLTPTVKRELVETFVERIEVDMATIRTSQFRIDPDPRRLSPRVGIRNWDDPR</sequence>
<evidence type="ECO:0000313" key="5">
    <source>
        <dbReference type="Proteomes" id="UP001575105"/>
    </source>
</evidence>
<feature type="coiled-coil region" evidence="1">
    <location>
        <begin position="356"/>
        <end position="390"/>
    </location>
</feature>
<dbReference type="InterPro" id="IPR050639">
    <property type="entry name" value="SSR_resolvase"/>
</dbReference>
<accession>A0ABV4UBQ8</accession>
<dbReference type="EMBL" id="JBGUBD010000022">
    <property type="protein sequence ID" value="MFA9480447.1"/>
    <property type="molecule type" value="Genomic_DNA"/>
</dbReference>
<proteinExistence type="predicted"/>
<evidence type="ECO:0000256" key="2">
    <source>
        <dbReference type="SAM" id="MobiDB-lite"/>
    </source>
</evidence>
<dbReference type="InterPro" id="IPR038109">
    <property type="entry name" value="DNA_bind_recomb_sf"/>
</dbReference>
<dbReference type="Pfam" id="PF07508">
    <property type="entry name" value="Recombinase"/>
    <property type="match status" value="1"/>
</dbReference>
<name>A0ABV4UBQ8_9BACT</name>
<dbReference type="Proteomes" id="UP001575105">
    <property type="component" value="Unassembled WGS sequence"/>
</dbReference>
<dbReference type="RefSeq" id="WP_425347368.1">
    <property type="nucleotide sequence ID" value="NZ_JBGUBD010000022.1"/>
</dbReference>
<comment type="caution">
    <text evidence="4">The sequence shown here is derived from an EMBL/GenBank/DDBJ whole genome shotgun (WGS) entry which is preliminary data.</text>
</comment>
<dbReference type="PANTHER" id="PTHR30461:SF19">
    <property type="entry name" value="SITE-SPECIFIC RECOMBINASE RESOLVASE FAMILY"/>
    <property type="match status" value="1"/>
</dbReference>
<dbReference type="Gene3D" id="3.90.1750.20">
    <property type="entry name" value="Putative Large Serine Recombinase, Chain B, Domain 2"/>
    <property type="match status" value="1"/>
</dbReference>
<dbReference type="PANTHER" id="PTHR30461">
    <property type="entry name" value="DNA-INVERTASE FROM LAMBDOID PROPHAGE"/>
    <property type="match status" value="1"/>
</dbReference>
<protein>
    <submittedName>
        <fullName evidence="4">Recombinase family protein</fullName>
    </submittedName>
</protein>
<evidence type="ECO:0000313" key="4">
    <source>
        <dbReference type="EMBL" id="MFA9480447.1"/>
    </source>
</evidence>
<reference evidence="4 5" key="1">
    <citation type="submission" date="2024-08" db="EMBL/GenBank/DDBJ databases">
        <title>Whole-genome sequencing of halo(alkali)philic microorganisms from hypersaline lakes.</title>
        <authorList>
            <person name="Sorokin D.Y."/>
            <person name="Merkel A.Y."/>
            <person name="Messina E."/>
            <person name="Yakimov M."/>
        </authorList>
    </citation>
    <scope>NUCLEOTIDE SEQUENCE [LARGE SCALE GENOMIC DNA]</scope>
    <source>
        <strain evidence="4 5">AB-hyl4</strain>
    </source>
</reference>
<evidence type="ECO:0000256" key="1">
    <source>
        <dbReference type="SAM" id="Coils"/>
    </source>
</evidence>